<accession>A0A6I6IRY7</accession>
<name>A0A6I6IRY7_9RHOB</name>
<reference evidence="2" key="1">
    <citation type="submission" date="2018-12" db="EMBL/GenBank/DDBJ databases">
        <title>Complete genome sequence of Roseovarius sp. MME-070.</title>
        <authorList>
            <person name="Nam Y.-D."/>
            <person name="Kang J."/>
            <person name="Chung W.-H."/>
            <person name="Park Y.S."/>
        </authorList>
    </citation>
    <scope>NUCLEOTIDE SEQUENCE [LARGE SCALE GENOMIC DNA]</scope>
    <source>
        <strain evidence="2">MME-070</strain>
    </source>
</reference>
<proteinExistence type="predicted"/>
<dbReference type="KEGG" id="rom:EI983_17415"/>
<evidence type="ECO:0000313" key="2">
    <source>
        <dbReference type="Proteomes" id="UP000428330"/>
    </source>
</evidence>
<organism evidence="1 2">
    <name type="scientific">Roseovarius faecimaris</name>
    <dbReference type="NCBI Taxonomy" id="2494550"/>
    <lineage>
        <taxon>Bacteria</taxon>
        <taxon>Pseudomonadati</taxon>
        <taxon>Pseudomonadota</taxon>
        <taxon>Alphaproteobacteria</taxon>
        <taxon>Rhodobacterales</taxon>
        <taxon>Roseobacteraceae</taxon>
        <taxon>Roseovarius</taxon>
    </lineage>
</organism>
<evidence type="ECO:0000313" key="1">
    <source>
        <dbReference type="EMBL" id="QGX99950.1"/>
    </source>
</evidence>
<sequence>MAPADFSFEAVRGGFKVTDRVSGSWCRPILSYGSDRQTVFEFSILPGSGLPPLIGTFLEEVRPIAPDDPRCPAAFQDRLAAAPEDQRWCFELALTDFRTDADSIDVQHSGAVRNMFVFFYNAMLLAFRIQSEETAKRNLSPEMYDKKKLLDAENPPASPKFLNFRPQQLDPEFWFTALNREDGLYVWAP</sequence>
<dbReference type="AlphaFoldDB" id="A0A6I6IRY7"/>
<dbReference type="EMBL" id="CP034348">
    <property type="protein sequence ID" value="QGX99950.1"/>
    <property type="molecule type" value="Genomic_DNA"/>
</dbReference>
<keyword evidence="2" id="KW-1185">Reference proteome</keyword>
<dbReference type="Proteomes" id="UP000428330">
    <property type="component" value="Chromosome"/>
</dbReference>
<dbReference type="RefSeq" id="WP_157708629.1">
    <property type="nucleotide sequence ID" value="NZ_CP034348.1"/>
</dbReference>
<gene>
    <name evidence="1" type="ORF">EI983_17415</name>
</gene>
<protein>
    <submittedName>
        <fullName evidence="1">Uncharacterized protein</fullName>
    </submittedName>
</protein>